<proteinExistence type="predicted"/>
<evidence type="ECO:0000313" key="4">
    <source>
        <dbReference type="Proteomes" id="UP001271007"/>
    </source>
</evidence>
<keyword evidence="1" id="KW-1133">Transmembrane helix</keyword>
<evidence type="ECO:0000256" key="2">
    <source>
        <dbReference type="SAM" id="SignalP"/>
    </source>
</evidence>
<dbReference type="EMBL" id="JAWDJX010000048">
    <property type="protein sequence ID" value="KAK3048531.1"/>
    <property type="molecule type" value="Genomic_DNA"/>
</dbReference>
<dbReference type="AlphaFoldDB" id="A0AAJ0DE78"/>
<dbReference type="Proteomes" id="UP001271007">
    <property type="component" value="Unassembled WGS sequence"/>
</dbReference>
<dbReference type="PANTHER" id="PTHR35394">
    <property type="entry name" value="DUF3176 DOMAIN-CONTAINING PROTEIN"/>
    <property type="match status" value="1"/>
</dbReference>
<keyword evidence="4" id="KW-1185">Reference proteome</keyword>
<keyword evidence="2" id="KW-0732">Signal</keyword>
<organism evidence="3 4">
    <name type="scientific">Extremus antarcticus</name>
    <dbReference type="NCBI Taxonomy" id="702011"/>
    <lineage>
        <taxon>Eukaryota</taxon>
        <taxon>Fungi</taxon>
        <taxon>Dikarya</taxon>
        <taxon>Ascomycota</taxon>
        <taxon>Pezizomycotina</taxon>
        <taxon>Dothideomycetes</taxon>
        <taxon>Dothideomycetidae</taxon>
        <taxon>Mycosphaerellales</taxon>
        <taxon>Extremaceae</taxon>
        <taxon>Extremus</taxon>
    </lineage>
</organism>
<keyword evidence="1" id="KW-0472">Membrane</keyword>
<accession>A0AAJ0DE78</accession>
<feature type="signal peptide" evidence="2">
    <location>
        <begin position="1"/>
        <end position="15"/>
    </location>
</feature>
<evidence type="ECO:0000256" key="1">
    <source>
        <dbReference type="SAM" id="Phobius"/>
    </source>
</evidence>
<protein>
    <submittedName>
        <fullName evidence="3">Uncharacterized protein</fullName>
    </submittedName>
</protein>
<feature type="chain" id="PRO_5042537493" evidence="2">
    <location>
        <begin position="16"/>
        <end position="471"/>
    </location>
</feature>
<reference evidence="3" key="1">
    <citation type="submission" date="2023-04" db="EMBL/GenBank/DDBJ databases">
        <title>Black Yeasts Isolated from many extreme environments.</title>
        <authorList>
            <person name="Coleine C."/>
            <person name="Stajich J.E."/>
            <person name="Selbmann L."/>
        </authorList>
    </citation>
    <scope>NUCLEOTIDE SEQUENCE</scope>
    <source>
        <strain evidence="3">CCFEE 5312</strain>
    </source>
</reference>
<gene>
    <name evidence="3" type="ORF">LTR09_010195</name>
</gene>
<feature type="transmembrane region" description="Helical" evidence="1">
    <location>
        <begin position="384"/>
        <end position="406"/>
    </location>
</feature>
<comment type="caution">
    <text evidence="3">The sequence shown here is derived from an EMBL/GenBank/DDBJ whole genome shotgun (WGS) entry which is preliminary data.</text>
</comment>
<evidence type="ECO:0000313" key="3">
    <source>
        <dbReference type="EMBL" id="KAK3048531.1"/>
    </source>
</evidence>
<sequence length="471" mass="51178">MVASIGALLIILTLAMDPLAQQLVSYELQTAPGPGATIGSARIYGSLAQSGTTHVSADSGTNFALVEAALVALFTRDETMEFSCKSGNCTWPTFRTLKLCSHCEDVSSTIEKECTTYTSHDLKHAPEQDCNYTTPLGARLKASSQCGELGHYRTLWRTATGFSASPGATVVNVSAIFFPYDSETSLDTTLGCPLPNHKAWDCTISWCAKTYSASASTDGRLQDVPAFTELLSILAFDDPDMDCYTHPGYSYGSYYRSNEGAVLLSAAFTPSEMPQTFTCPDTNLFKNSATAFWINSADMLLFAGELQPFFRGGIINGQETSNNAMNHPAATASMQAMYKINGGNFSMTMESLATSMTNFIRQGPNSTAVLGHEHYTTTHIRINWPWLCFPAGLVVVAVVFLIAAIISSHTSSKTGWKSSSLAILFHGLDGWIEQEVRDHRSTRGMQMAAKDMWAKLSEGDDGNLKLTRTRM</sequence>
<dbReference type="PANTHER" id="PTHR35394:SF5">
    <property type="entry name" value="DUF3176 DOMAIN-CONTAINING PROTEIN"/>
    <property type="match status" value="1"/>
</dbReference>
<keyword evidence="1" id="KW-0812">Transmembrane</keyword>
<name>A0AAJ0DE78_9PEZI</name>